<evidence type="ECO:0000259" key="1">
    <source>
        <dbReference type="Pfam" id="PF12697"/>
    </source>
</evidence>
<evidence type="ECO:0000313" key="3">
    <source>
        <dbReference type="Proteomes" id="UP001143463"/>
    </source>
</evidence>
<proteinExistence type="predicted"/>
<dbReference type="PRINTS" id="PR00111">
    <property type="entry name" value="ABHYDROLASE"/>
</dbReference>
<dbReference type="Proteomes" id="UP001143463">
    <property type="component" value="Unassembled WGS sequence"/>
</dbReference>
<dbReference type="AlphaFoldDB" id="A0A9W6KXH8"/>
<comment type="caution">
    <text evidence="2">The sequence shown here is derived from an EMBL/GenBank/DDBJ whole genome shotgun (WGS) entry which is preliminary data.</text>
</comment>
<dbReference type="Gene3D" id="3.40.50.1820">
    <property type="entry name" value="alpha/beta hydrolase"/>
    <property type="match status" value="1"/>
</dbReference>
<dbReference type="PANTHER" id="PTHR43689:SF8">
    <property type="entry name" value="ALPHA_BETA-HYDROLASES SUPERFAMILY PROTEIN"/>
    <property type="match status" value="1"/>
</dbReference>
<feature type="domain" description="AB hydrolase-1" evidence="1">
    <location>
        <begin position="17"/>
        <end position="252"/>
    </location>
</feature>
<reference evidence="2" key="2">
    <citation type="submission" date="2023-01" db="EMBL/GenBank/DDBJ databases">
        <authorList>
            <person name="Sun Q."/>
            <person name="Evtushenko L."/>
        </authorList>
    </citation>
    <scope>NUCLEOTIDE SEQUENCE</scope>
    <source>
        <strain evidence="2">VKM Ac-1069</strain>
    </source>
</reference>
<dbReference type="PANTHER" id="PTHR43689">
    <property type="entry name" value="HYDROLASE"/>
    <property type="match status" value="1"/>
</dbReference>
<organism evidence="2 3">
    <name type="scientific">Pseudonocardia halophobica</name>
    <dbReference type="NCBI Taxonomy" id="29401"/>
    <lineage>
        <taxon>Bacteria</taxon>
        <taxon>Bacillati</taxon>
        <taxon>Actinomycetota</taxon>
        <taxon>Actinomycetes</taxon>
        <taxon>Pseudonocardiales</taxon>
        <taxon>Pseudonocardiaceae</taxon>
        <taxon>Pseudonocardia</taxon>
    </lineage>
</organism>
<sequence length="279" mass="29302">MNDLAAAHVGGAGSTMVLLHDVLSSWRAWRPLLAALESHHTVLAPTLRGHNGGGPLAADPRRVLSSLVDGVERAMDATRLGRAHIVGNGLGGWVGLELARRGRARSVTALSPMGAWREPGDLERLLRGIRRANRSWTAVPRLPVAGGVRRLVLGRWVARPDLLSAEAVATVVYDAVGCTGLDVLLDAVRSTGPVPCLLPVCPVMVCWGSADRLSPFEAHGRPLLSLLPAAELRRLPGVGHRPMDDDPALVAATVLGHAAAAERATGGGARMGAPPMRHP</sequence>
<keyword evidence="2" id="KW-0378">Hydrolase</keyword>
<dbReference type="InterPro" id="IPR029058">
    <property type="entry name" value="AB_hydrolase_fold"/>
</dbReference>
<evidence type="ECO:0000313" key="2">
    <source>
        <dbReference type="EMBL" id="GLL09811.1"/>
    </source>
</evidence>
<name>A0A9W6KXH8_9PSEU</name>
<reference evidence="2" key="1">
    <citation type="journal article" date="2014" name="Int. J. Syst. Evol. Microbiol.">
        <title>Complete genome sequence of Corynebacterium casei LMG S-19264T (=DSM 44701T), isolated from a smear-ripened cheese.</title>
        <authorList>
            <consortium name="US DOE Joint Genome Institute (JGI-PGF)"/>
            <person name="Walter F."/>
            <person name="Albersmeier A."/>
            <person name="Kalinowski J."/>
            <person name="Ruckert C."/>
        </authorList>
    </citation>
    <scope>NUCLEOTIDE SEQUENCE</scope>
    <source>
        <strain evidence="2">VKM Ac-1069</strain>
    </source>
</reference>
<dbReference type="Pfam" id="PF12697">
    <property type="entry name" value="Abhydrolase_6"/>
    <property type="match status" value="1"/>
</dbReference>
<dbReference type="InterPro" id="IPR000073">
    <property type="entry name" value="AB_hydrolase_1"/>
</dbReference>
<gene>
    <name evidence="2" type="ORF">GCM10017577_09510</name>
</gene>
<dbReference type="SUPFAM" id="SSF53474">
    <property type="entry name" value="alpha/beta-Hydrolases"/>
    <property type="match status" value="1"/>
</dbReference>
<protein>
    <submittedName>
        <fullName evidence="2">Alpha/beta hydrolase</fullName>
    </submittedName>
</protein>
<accession>A0A9W6KXH8</accession>
<dbReference type="GO" id="GO:0016787">
    <property type="term" value="F:hydrolase activity"/>
    <property type="evidence" value="ECO:0007669"/>
    <property type="project" value="UniProtKB-KW"/>
</dbReference>
<dbReference type="EMBL" id="BSFQ01000003">
    <property type="protein sequence ID" value="GLL09811.1"/>
    <property type="molecule type" value="Genomic_DNA"/>
</dbReference>
<keyword evidence="3" id="KW-1185">Reference proteome</keyword>
<dbReference type="RefSeq" id="WP_081923989.1">
    <property type="nucleotide sequence ID" value="NZ_BAAAUZ010000011.1"/>
</dbReference>